<reference evidence="2" key="2">
    <citation type="submission" date="2018-05" db="EMBL/GenBank/DDBJ databases">
        <title>OgluRS3 (Oryza glumaepatula Reference Sequence Version 3).</title>
        <authorList>
            <person name="Zhang J."/>
            <person name="Kudrna D."/>
            <person name="Lee S."/>
            <person name="Talag J."/>
            <person name="Welchert J."/>
            <person name="Wing R.A."/>
        </authorList>
    </citation>
    <scope>NUCLEOTIDE SEQUENCE [LARGE SCALE GENOMIC DNA]</scope>
</reference>
<reference evidence="2" key="1">
    <citation type="submission" date="2015-04" db="UniProtKB">
        <authorList>
            <consortium name="EnsemblPlants"/>
        </authorList>
    </citation>
    <scope>IDENTIFICATION</scope>
</reference>
<keyword evidence="3" id="KW-1185">Reference proteome</keyword>
<sequence length="77" mass="8199">MYDCSPPTSASRTKAVMTLRDFDRLAPQCDSRNDWNVGTGYLLPCVAPMPLPCPRTFGTHSASAPPAPRTASTSSLG</sequence>
<organism evidence="2">
    <name type="scientific">Oryza glumipatula</name>
    <dbReference type="NCBI Taxonomy" id="40148"/>
    <lineage>
        <taxon>Eukaryota</taxon>
        <taxon>Viridiplantae</taxon>
        <taxon>Streptophyta</taxon>
        <taxon>Embryophyta</taxon>
        <taxon>Tracheophyta</taxon>
        <taxon>Spermatophyta</taxon>
        <taxon>Magnoliopsida</taxon>
        <taxon>Liliopsida</taxon>
        <taxon>Poales</taxon>
        <taxon>Poaceae</taxon>
        <taxon>BOP clade</taxon>
        <taxon>Oryzoideae</taxon>
        <taxon>Oryzeae</taxon>
        <taxon>Oryzinae</taxon>
        <taxon>Oryza</taxon>
    </lineage>
</organism>
<dbReference type="AlphaFoldDB" id="A0A0D9ZJJ2"/>
<evidence type="ECO:0000313" key="2">
    <source>
        <dbReference type="EnsemblPlants" id="OGLUM04G08970.1"/>
    </source>
</evidence>
<feature type="compositionally biased region" description="Low complexity" evidence="1">
    <location>
        <begin position="59"/>
        <end position="77"/>
    </location>
</feature>
<name>A0A0D9ZJJ2_9ORYZ</name>
<evidence type="ECO:0000313" key="3">
    <source>
        <dbReference type="Proteomes" id="UP000026961"/>
    </source>
</evidence>
<feature type="region of interest" description="Disordered" evidence="1">
    <location>
        <begin position="56"/>
        <end position="77"/>
    </location>
</feature>
<accession>A0A0D9ZJJ2</accession>
<protein>
    <submittedName>
        <fullName evidence="2">Uncharacterized protein</fullName>
    </submittedName>
</protein>
<proteinExistence type="predicted"/>
<dbReference type="Gramene" id="OGLUM04G08970.1">
    <property type="protein sequence ID" value="OGLUM04G08970.1"/>
    <property type="gene ID" value="OGLUM04G08970"/>
</dbReference>
<dbReference type="EnsemblPlants" id="OGLUM04G08970.1">
    <property type="protein sequence ID" value="OGLUM04G08970.1"/>
    <property type="gene ID" value="OGLUM04G08970"/>
</dbReference>
<dbReference type="Proteomes" id="UP000026961">
    <property type="component" value="Chromosome 4"/>
</dbReference>
<evidence type="ECO:0000256" key="1">
    <source>
        <dbReference type="SAM" id="MobiDB-lite"/>
    </source>
</evidence>
<dbReference type="HOGENOM" id="CLU_2642111_0_0_1"/>